<name>A0ACC1HPA4_9FUNG</name>
<feature type="non-terminal residue" evidence="1">
    <location>
        <position position="243"/>
    </location>
</feature>
<proteinExistence type="predicted"/>
<gene>
    <name evidence="1" type="ORF">EV182_004195</name>
</gene>
<accession>A0ACC1HPA4</accession>
<comment type="caution">
    <text evidence="1">The sequence shown here is derived from an EMBL/GenBank/DDBJ whole genome shotgun (WGS) entry which is preliminary data.</text>
</comment>
<protein>
    <submittedName>
        <fullName evidence="1">Uncharacterized protein</fullName>
    </submittedName>
</protein>
<feature type="non-terminal residue" evidence="1">
    <location>
        <position position="1"/>
    </location>
</feature>
<evidence type="ECO:0000313" key="2">
    <source>
        <dbReference type="Proteomes" id="UP001145114"/>
    </source>
</evidence>
<dbReference type="EMBL" id="JAMZIH010001239">
    <property type="protein sequence ID" value="KAJ1678365.1"/>
    <property type="molecule type" value="Genomic_DNA"/>
</dbReference>
<keyword evidence="2" id="KW-1185">Reference proteome</keyword>
<reference evidence="1" key="1">
    <citation type="submission" date="2022-06" db="EMBL/GenBank/DDBJ databases">
        <title>Phylogenomic reconstructions and comparative analyses of Kickxellomycotina fungi.</title>
        <authorList>
            <person name="Reynolds N.K."/>
            <person name="Stajich J.E."/>
            <person name="Barry K."/>
            <person name="Grigoriev I.V."/>
            <person name="Crous P."/>
            <person name="Smith M.E."/>
        </authorList>
    </citation>
    <scope>NUCLEOTIDE SEQUENCE</scope>
    <source>
        <strain evidence="1">RSA 2271</strain>
    </source>
</reference>
<sequence>DESFVPESGSISEAESANASHTALDSLDKAAAAAAYPPVGEGTNVAIYPMRRSAPNTEAPPPYFFLISVGPSTKKTKANCFVTRPEEVVELLMTVVSSSPPSSTSANGSDGDDDDDNDDGDDSDDSSGGGRGDKDVQVDSSESPQSTSTKIVGSESSSSKILAVAAGTTAVVTTLASAATMSTMVAARTVGLVNSGVSMAASVVGLNNFAGPVIGGAAMAIELAASAASATVTVANTATGIVA</sequence>
<organism evidence="1 2">
    <name type="scientific">Spiromyces aspiralis</name>
    <dbReference type="NCBI Taxonomy" id="68401"/>
    <lineage>
        <taxon>Eukaryota</taxon>
        <taxon>Fungi</taxon>
        <taxon>Fungi incertae sedis</taxon>
        <taxon>Zoopagomycota</taxon>
        <taxon>Kickxellomycotina</taxon>
        <taxon>Kickxellomycetes</taxon>
        <taxon>Kickxellales</taxon>
        <taxon>Kickxellaceae</taxon>
        <taxon>Spiromyces</taxon>
    </lineage>
</organism>
<dbReference type="Proteomes" id="UP001145114">
    <property type="component" value="Unassembled WGS sequence"/>
</dbReference>
<evidence type="ECO:0000313" key="1">
    <source>
        <dbReference type="EMBL" id="KAJ1678365.1"/>
    </source>
</evidence>